<dbReference type="Pfam" id="PF12680">
    <property type="entry name" value="SnoaL_2"/>
    <property type="match status" value="1"/>
</dbReference>
<evidence type="ECO:0000259" key="1">
    <source>
        <dbReference type="Pfam" id="PF12680"/>
    </source>
</evidence>
<dbReference type="OrthoDB" id="333383at2"/>
<name>A0A2T0SAP1_9ACTN</name>
<dbReference type="SUPFAM" id="SSF54427">
    <property type="entry name" value="NTF2-like"/>
    <property type="match status" value="1"/>
</dbReference>
<reference evidence="2 3" key="1">
    <citation type="submission" date="2018-03" db="EMBL/GenBank/DDBJ databases">
        <title>Genomic Encyclopedia of Archaeal and Bacterial Type Strains, Phase II (KMG-II): from individual species to whole genera.</title>
        <authorList>
            <person name="Goeker M."/>
        </authorList>
    </citation>
    <scope>NUCLEOTIDE SEQUENCE [LARGE SCALE GENOMIC DNA]</scope>
    <source>
        <strain evidence="2 3">DSM 45348</strain>
    </source>
</reference>
<sequence>MDNHEAIAFADKWLVDWNNHDLDSLLAHFAEDVTFSSPVAARMIPGSGGVVSGKAALRDYWTTALARMPDLRFEILATYAGIDTVVINFRNQNGGLVNEVLTFRDGLVVRGHGTYLT</sequence>
<proteinExistence type="predicted"/>
<dbReference type="InterPro" id="IPR037401">
    <property type="entry name" value="SnoaL-like"/>
</dbReference>
<keyword evidence="3" id="KW-1185">Reference proteome</keyword>
<dbReference type="Gene3D" id="3.10.450.50">
    <property type="match status" value="1"/>
</dbReference>
<evidence type="ECO:0000313" key="3">
    <source>
        <dbReference type="Proteomes" id="UP000239209"/>
    </source>
</evidence>
<organism evidence="2 3">
    <name type="scientific">Pseudosporangium ferrugineum</name>
    <dbReference type="NCBI Taxonomy" id="439699"/>
    <lineage>
        <taxon>Bacteria</taxon>
        <taxon>Bacillati</taxon>
        <taxon>Actinomycetota</taxon>
        <taxon>Actinomycetes</taxon>
        <taxon>Micromonosporales</taxon>
        <taxon>Micromonosporaceae</taxon>
        <taxon>Pseudosporangium</taxon>
    </lineage>
</organism>
<protein>
    <submittedName>
        <fullName evidence="2">Ketosteroid isomerase-like protein</fullName>
    </submittedName>
</protein>
<dbReference type="GO" id="GO:0016853">
    <property type="term" value="F:isomerase activity"/>
    <property type="evidence" value="ECO:0007669"/>
    <property type="project" value="UniProtKB-KW"/>
</dbReference>
<evidence type="ECO:0000313" key="2">
    <source>
        <dbReference type="EMBL" id="PRY30494.1"/>
    </source>
</evidence>
<gene>
    <name evidence="2" type="ORF">CLV70_10446</name>
</gene>
<comment type="caution">
    <text evidence="2">The sequence shown here is derived from an EMBL/GenBank/DDBJ whole genome shotgun (WGS) entry which is preliminary data.</text>
</comment>
<dbReference type="RefSeq" id="WP_106126140.1">
    <property type="nucleotide sequence ID" value="NZ_PVZG01000004.1"/>
</dbReference>
<dbReference type="InterPro" id="IPR032710">
    <property type="entry name" value="NTF2-like_dom_sf"/>
</dbReference>
<feature type="domain" description="SnoaL-like" evidence="1">
    <location>
        <begin position="13"/>
        <end position="110"/>
    </location>
</feature>
<dbReference type="EMBL" id="PVZG01000004">
    <property type="protein sequence ID" value="PRY30494.1"/>
    <property type="molecule type" value="Genomic_DNA"/>
</dbReference>
<keyword evidence="2" id="KW-0413">Isomerase</keyword>
<dbReference type="Proteomes" id="UP000239209">
    <property type="component" value="Unassembled WGS sequence"/>
</dbReference>
<dbReference type="AlphaFoldDB" id="A0A2T0SAP1"/>
<accession>A0A2T0SAP1</accession>